<dbReference type="KEGG" id="ehx:EMIHUDRAFT_225801"/>
<feature type="coiled-coil region" evidence="1">
    <location>
        <begin position="194"/>
        <end position="228"/>
    </location>
</feature>
<dbReference type="Proteomes" id="UP000013827">
    <property type="component" value="Unassembled WGS sequence"/>
</dbReference>
<dbReference type="AlphaFoldDB" id="A0A0D3KMY4"/>
<evidence type="ECO:0000313" key="3">
    <source>
        <dbReference type="EnsemblProtists" id="EOD37119"/>
    </source>
</evidence>
<organism evidence="3 4">
    <name type="scientific">Emiliania huxleyi (strain CCMP1516)</name>
    <dbReference type="NCBI Taxonomy" id="280463"/>
    <lineage>
        <taxon>Eukaryota</taxon>
        <taxon>Haptista</taxon>
        <taxon>Haptophyta</taxon>
        <taxon>Prymnesiophyceae</taxon>
        <taxon>Isochrysidales</taxon>
        <taxon>Noelaerhabdaceae</taxon>
        <taxon>Emiliania</taxon>
    </lineage>
</organism>
<sequence>MLTFSSRAQAQHAFEDLAARRLSALPADPPERFEESAAAVPPDFGEPEEAEEEATEVKENVSPLGAVAAASGELTAELRPRVLRLLSEDTEAASADVADVEESSLSGAPGGAASGEGLPFDGEAGRPTEGAEAGDDLAEEVQAAVALAHPHLQLAPSRVWAEVDHQPAPQLAPSEDFEVFRDGPALHKTSEQLVLALQERLDRAVSEIDALRAALFEERSLRQALERRHLLPSD</sequence>
<accession>A0A0D3KMY4</accession>
<name>A0A0D3KMY4_EMIH1</name>
<feature type="compositionally biased region" description="Low complexity" evidence="2">
    <location>
        <begin position="92"/>
        <end position="107"/>
    </location>
</feature>
<reference evidence="3" key="2">
    <citation type="submission" date="2024-10" db="UniProtKB">
        <authorList>
            <consortium name="EnsemblProtists"/>
        </authorList>
    </citation>
    <scope>IDENTIFICATION</scope>
</reference>
<keyword evidence="4" id="KW-1185">Reference proteome</keyword>
<evidence type="ECO:0000256" key="2">
    <source>
        <dbReference type="SAM" id="MobiDB-lite"/>
    </source>
</evidence>
<feature type="region of interest" description="Disordered" evidence="2">
    <location>
        <begin position="91"/>
        <end position="136"/>
    </location>
</feature>
<proteinExistence type="predicted"/>
<feature type="region of interest" description="Disordered" evidence="2">
    <location>
        <begin position="25"/>
        <end position="64"/>
    </location>
</feature>
<feature type="compositionally biased region" description="Acidic residues" evidence="2">
    <location>
        <begin position="45"/>
        <end position="54"/>
    </location>
</feature>
<keyword evidence="1" id="KW-0175">Coiled coil</keyword>
<evidence type="ECO:0000256" key="1">
    <source>
        <dbReference type="SAM" id="Coils"/>
    </source>
</evidence>
<dbReference type="HOGENOM" id="CLU_1186892_0_0_1"/>
<reference evidence="4" key="1">
    <citation type="journal article" date="2013" name="Nature">
        <title>Pan genome of the phytoplankton Emiliania underpins its global distribution.</title>
        <authorList>
            <person name="Read B.A."/>
            <person name="Kegel J."/>
            <person name="Klute M.J."/>
            <person name="Kuo A."/>
            <person name="Lefebvre S.C."/>
            <person name="Maumus F."/>
            <person name="Mayer C."/>
            <person name="Miller J."/>
            <person name="Monier A."/>
            <person name="Salamov A."/>
            <person name="Young J."/>
            <person name="Aguilar M."/>
            <person name="Claverie J.M."/>
            <person name="Frickenhaus S."/>
            <person name="Gonzalez K."/>
            <person name="Herman E.K."/>
            <person name="Lin Y.C."/>
            <person name="Napier J."/>
            <person name="Ogata H."/>
            <person name="Sarno A.F."/>
            <person name="Shmutz J."/>
            <person name="Schroeder D."/>
            <person name="de Vargas C."/>
            <person name="Verret F."/>
            <person name="von Dassow P."/>
            <person name="Valentin K."/>
            <person name="Van de Peer Y."/>
            <person name="Wheeler G."/>
            <person name="Dacks J.B."/>
            <person name="Delwiche C.F."/>
            <person name="Dyhrman S.T."/>
            <person name="Glockner G."/>
            <person name="John U."/>
            <person name="Richards T."/>
            <person name="Worden A.Z."/>
            <person name="Zhang X."/>
            <person name="Grigoriev I.V."/>
            <person name="Allen A.E."/>
            <person name="Bidle K."/>
            <person name="Borodovsky M."/>
            <person name="Bowler C."/>
            <person name="Brownlee C."/>
            <person name="Cock J.M."/>
            <person name="Elias M."/>
            <person name="Gladyshev V.N."/>
            <person name="Groth M."/>
            <person name="Guda C."/>
            <person name="Hadaegh A."/>
            <person name="Iglesias-Rodriguez M.D."/>
            <person name="Jenkins J."/>
            <person name="Jones B.M."/>
            <person name="Lawson T."/>
            <person name="Leese F."/>
            <person name="Lindquist E."/>
            <person name="Lobanov A."/>
            <person name="Lomsadze A."/>
            <person name="Malik S.B."/>
            <person name="Marsh M.E."/>
            <person name="Mackinder L."/>
            <person name="Mock T."/>
            <person name="Mueller-Roeber B."/>
            <person name="Pagarete A."/>
            <person name="Parker M."/>
            <person name="Probert I."/>
            <person name="Quesneville H."/>
            <person name="Raines C."/>
            <person name="Rensing S.A."/>
            <person name="Riano-Pachon D.M."/>
            <person name="Richier S."/>
            <person name="Rokitta S."/>
            <person name="Shiraiwa Y."/>
            <person name="Soanes D.M."/>
            <person name="van der Giezen M."/>
            <person name="Wahlund T.M."/>
            <person name="Williams B."/>
            <person name="Wilson W."/>
            <person name="Wolfe G."/>
            <person name="Wurch L.L."/>
        </authorList>
    </citation>
    <scope>NUCLEOTIDE SEQUENCE</scope>
</reference>
<dbReference type="PaxDb" id="2903-EOD37119"/>
<protein>
    <submittedName>
        <fullName evidence="3">Uncharacterized protein</fullName>
    </submittedName>
</protein>
<dbReference type="GeneID" id="17282389"/>
<dbReference type="RefSeq" id="XP_005789548.1">
    <property type="nucleotide sequence ID" value="XM_005789491.1"/>
</dbReference>
<dbReference type="EnsemblProtists" id="EOD37119">
    <property type="protein sequence ID" value="EOD37119"/>
    <property type="gene ID" value="EMIHUDRAFT_225801"/>
</dbReference>
<evidence type="ECO:0000313" key="4">
    <source>
        <dbReference type="Proteomes" id="UP000013827"/>
    </source>
</evidence>